<gene>
    <name evidence="2" type="ORF">Sv326_1340</name>
</gene>
<proteinExistence type="predicted"/>
<organism evidence="2 3">
    <name type="scientific">Fermentimicrarchaeum limneticum</name>
    <dbReference type="NCBI Taxonomy" id="2795018"/>
    <lineage>
        <taxon>Archaea</taxon>
        <taxon>Candidatus Micrarchaeota</taxon>
        <taxon>Candidatus Fermentimicrarchaeales</taxon>
        <taxon>Candidatus Fermentimicrarchaeaceae</taxon>
        <taxon>Candidatus Fermentimicrarchaeum</taxon>
    </lineage>
</organism>
<feature type="compositionally biased region" description="Low complexity" evidence="1">
    <location>
        <begin position="55"/>
        <end position="65"/>
    </location>
</feature>
<dbReference type="KEGG" id="flt:Sv326_1340"/>
<dbReference type="AlphaFoldDB" id="A0A7D6BHQ7"/>
<keyword evidence="2" id="KW-0614">Plasmid</keyword>
<name>A0A7D6BHQ7_FERL1</name>
<protein>
    <submittedName>
        <fullName evidence="2">Uncharacterized protein</fullName>
    </submittedName>
</protein>
<evidence type="ECO:0000313" key="3">
    <source>
        <dbReference type="Proteomes" id="UP000510821"/>
    </source>
</evidence>
<sequence>MRTPTRTHQAEKQGQTILPLFNTPITDPIVTPIETPPSVHVDTMDTYKHTPTPASSSVQSVQSVQMQETLEPARKLHQGHKYQYTFHYQGAQPIPKDAHVSPHGRTGSHKQAIFDWTAREKVQTFPGGTLMITIFHPEGQRTPAEADDAFNRASACMKQIARKFGLINWKMVKRSHSEHIVKDLGMDRALRPHVKADPKLFRERVGLVLDNTHKEYPAPKGEFNLEYKQAEARKDIKPKDIVTEMEFLHDNKTDIHFWIGEGKQSFAELAKANALLTGEVLKMSEGIRFVVEEMKRRR</sequence>
<evidence type="ECO:0000256" key="1">
    <source>
        <dbReference type="SAM" id="MobiDB-lite"/>
    </source>
</evidence>
<geneLocation type="plasmid" evidence="3">
    <name>psv326-1</name>
</geneLocation>
<feature type="region of interest" description="Disordered" evidence="1">
    <location>
        <begin position="28"/>
        <end position="67"/>
    </location>
</feature>
<accession>A0A7D6BHQ7</accession>
<dbReference type="Proteomes" id="UP000510821">
    <property type="component" value="Plasmid pSv326-1"/>
</dbReference>
<dbReference type="EMBL" id="CP058999">
    <property type="protein sequence ID" value="QLJ53515.1"/>
    <property type="molecule type" value="Genomic_DNA"/>
</dbReference>
<evidence type="ECO:0000313" key="2">
    <source>
        <dbReference type="EMBL" id="QLJ53515.1"/>
    </source>
</evidence>
<reference evidence="3" key="1">
    <citation type="submission" date="2020-07" db="EMBL/GenBank/DDBJ databases">
        <title>Metabolic diversity and evolutionary history of the archaeal phylum ###Micrarchaeota### uncovered from a freshwater lake metagenome.</title>
        <authorList>
            <person name="Kadnikov V.V."/>
            <person name="Savvichev A.S."/>
            <person name="Mardanov A.V."/>
            <person name="Beletsky A.V."/>
            <person name="Chupakov A.V."/>
            <person name="Kokryatskaya N.M."/>
            <person name="Pimenov N.V."/>
            <person name="Ravin N.V."/>
        </authorList>
    </citation>
    <scope>NUCLEOTIDE SEQUENCE [LARGE SCALE GENOMIC DNA]</scope>
    <source>
        <plasmid evidence="3">psv326-1</plasmid>
    </source>
</reference>